<dbReference type="AlphaFoldDB" id="A0A3A1U778"/>
<accession>A0A3A1U778</accession>
<dbReference type="RefSeq" id="WP_119481260.1">
    <property type="nucleotide sequence ID" value="NZ_QXTG01000001.1"/>
</dbReference>
<reference evidence="3" key="1">
    <citation type="submission" date="2018-09" db="EMBL/GenBank/DDBJ databases">
        <authorList>
            <person name="Kim I."/>
        </authorList>
    </citation>
    <scope>NUCLEOTIDE SEQUENCE [LARGE SCALE GENOMIC DNA]</scope>
    <source>
        <strain evidence="3">DD4a</strain>
    </source>
</reference>
<evidence type="ECO:0000313" key="2">
    <source>
        <dbReference type="EMBL" id="RIX30898.1"/>
    </source>
</evidence>
<comment type="caution">
    <text evidence="2">The sequence shown here is derived from an EMBL/GenBank/DDBJ whole genome shotgun (WGS) entry which is preliminary data.</text>
</comment>
<keyword evidence="1" id="KW-0812">Transmembrane</keyword>
<proteinExistence type="predicted"/>
<keyword evidence="3" id="KW-1185">Reference proteome</keyword>
<evidence type="ECO:0000256" key="1">
    <source>
        <dbReference type="SAM" id="Phobius"/>
    </source>
</evidence>
<name>A0A3A1U778_9MICO</name>
<organism evidence="2 3">
    <name type="scientific">Amnibacterium setariae</name>
    <dbReference type="NCBI Taxonomy" id="2306585"/>
    <lineage>
        <taxon>Bacteria</taxon>
        <taxon>Bacillati</taxon>
        <taxon>Actinomycetota</taxon>
        <taxon>Actinomycetes</taxon>
        <taxon>Micrococcales</taxon>
        <taxon>Microbacteriaceae</taxon>
        <taxon>Amnibacterium</taxon>
    </lineage>
</organism>
<feature type="transmembrane region" description="Helical" evidence="1">
    <location>
        <begin position="32"/>
        <end position="52"/>
    </location>
</feature>
<protein>
    <submittedName>
        <fullName evidence="2">Uncharacterized protein</fullName>
    </submittedName>
</protein>
<feature type="transmembrane region" description="Helical" evidence="1">
    <location>
        <begin position="73"/>
        <end position="97"/>
    </location>
</feature>
<keyword evidence="1" id="KW-0472">Membrane</keyword>
<sequence>MLRALMSIGHLAVLLPAHPRLRSVVEPTGPLAAAALGALLLGGAGFFHWWSAFATAMSVSDELPPGAGGTTGLGMLIVLGGLLAGVIGAVLGVVVLVRAARRSAPA</sequence>
<keyword evidence="1" id="KW-1133">Transmembrane helix</keyword>
<dbReference type="Proteomes" id="UP000265742">
    <property type="component" value="Unassembled WGS sequence"/>
</dbReference>
<evidence type="ECO:0000313" key="3">
    <source>
        <dbReference type="Proteomes" id="UP000265742"/>
    </source>
</evidence>
<dbReference type="EMBL" id="QXTG01000001">
    <property type="protein sequence ID" value="RIX30898.1"/>
    <property type="molecule type" value="Genomic_DNA"/>
</dbReference>
<gene>
    <name evidence="2" type="ORF">D1781_05800</name>
</gene>